<accession>A0A4Y2IGG0</accession>
<proteinExistence type="predicted"/>
<evidence type="ECO:0000313" key="1">
    <source>
        <dbReference type="EMBL" id="GBM76402.1"/>
    </source>
</evidence>
<protein>
    <submittedName>
        <fullName evidence="1">Uncharacterized protein</fullName>
    </submittedName>
</protein>
<dbReference type="EMBL" id="BGPR01002618">
    <property type="protein sequence ID" value="GBM76402.1"/>
    <property type="molecule type" value="Genomic_DNA"/>
</dbReference>
<dbReference type="Proteomes" id="UP000499080">
    <property type="component" value="Unassembled WGS sequence"/>
</dbReference>
<keyword evidence="2" id="KW-1185">Reference proteome</keyword>
<reference evidence="1 2" key="1">
    <citation type="journal article" date="2019" name="Sci. Rep.">
        <title>Orb-weaving spider Araneus ventricosus genome elucidates the spidroin gene catalogue.</title>
        <authorList>
            <person name="Kono N."/>
            <person name="Nakamura H."/>
            <person name="Ohtoshi R."/>
            <person name="Moran D.A.P."/>
            <person name="Shinohara A."/>
            <person name="Yoshida Y."/>
            <person name="Fujiwara M."/>
            <person name="Mori M."/>
            <person name="Tomita M."/>
            <person name="Arakawa K."/>
        </authorList>
    </citation>
    <scope>NUCLEOTIDE SEQUENCE [LARGE SCALE GENOMIC DNA]</scope>
</reference>
<gene>
    <name evidence="1" type="ORF">AVEN_48393_1</name>
</gene>
<evidence type="ECO:0000313" key="2">
    <source>
        <dbReference type="Proteomes" id="UP000499080"/>
    </source>
</evidence>
<dbReference type="AlphaFoldDB" id="A0A4Y2IGG0"/>
<organism evidence="1 2">
    <name type="scientific">Araneus ventricosus</name>
    <name type="common">Orbweaver spider</name>
    <name type="synonym">Epeira ventricosa</name>
    <dbReference type="NCBI Taxonomy" id="182803"/>
    <lineage>
        <taxon>Eukaryota</taxon>
        <taxon>Metazoa</taxon>
        <taxon>Ecdysozoa</taxon>
        <taxon>Arthropoda</taxon>
        <taxon>Chelicerata</taxon>
        <taxon>Arachnida</taxon>
        <taxon>Araneae</taxon>
        <taxon>Araneomorphae</taxon>
        <taxon>Entelegynae</taxon>
        <taxon>Araneoidea</taxon>
        <taxon>Araneidae</taxon>
        <taxon>Araneus</taxon>
    </lineage>
</organism>
<sequence length="149" mass="17727">MRSDRGFQQTLVDARDLCNSIEIEAEFQEPEVRPLEKKKQYDYKTLTKLLQRRFKQSFYFAFFYSGCHNQLFAGTLRRAKRYIYKIWSLSNIKEVKHDKILGMFKDFHLAPSDGNHNDADGFQLHQEILVLLTSCYTILPDEVTSCWRF</sequence>
<name>A0A4Y2IGG0_ARAVE</name>
<comment type="caution">
    <text evidence="1">The sequence shown here is derived from an EMBL/GenBank/DDBJ whole genome shotgun (WGS) entry which is preliminary data.</text>
</comment>